<dbReference type="Proteomes" id="UP001205531">
    <property type="component" value="Unassembled WGS sequence"/>
</dbReference>
<evidence type="ECO:0000313" key="3">
    <source>
        <dbReference type="EMBL" id="MQP13384.1"/>
    </source>
</evidence>
<dbReference type="RefSeq" id="WP_153102923.1">
    <property type="nucleotide sequence ID" value="NZ_JANDWY010000001.1"/>
</dbReference>
<dbReference type="EMBL" id="JAPDVK010000004">
    <property type="protein sequence ID" value="MCW4129631.1"/>
    <property type="molecule type" value="Genomic_DNA"/>
</dbReference>
<reference evidence="3 4" key="1">
    <citation type="submission" date="2019-09" db="EMBL/GenBank/DDBJ databases">
        <title>Distinct polysaccharide growth profiles of human intestinal Prevotella copri isolates.</title>
        <authorList>
            <person name="Fehlner-Peach H."/>
            <person name="Magnabosco C."/>
            <person name="Raghavan V."/>
            <person name="Scher J.U."/>
            <person name="Tett A."/>
            <person name="Cox L.M."/>
            <person name="Gottsegen C."/>
            <person name="Watters A."/>
            <person name="Wiltshire- Gordon J.D."/>
            <person name="Segata N."/>
            <person name="Bonneau R."/>
            <person name="Littman D.R."/>
        </authorList>
    </citation>
    <scope>NUCLEOTIDE SEQUENCE [LARGE SCALE GENOMIC DNA]</scope>
    <source>
        <strain evidence="4">iAA917</strain>
        <strain evidence="3">IAA917</strain>
    </source>
</reference>
<dbReference type="EMBL" id="JANDWZ010000001">
    <property type="protein sequence ID" value="MCP9563119.1"/>
    <property type="molecule type" value="Genomic_DNA"/>
</dbReference>
<evidence type="ECO:0000313" key="1">
    <source>
        <dbReference type="EMBL" id="MCP9563119.1"/>
    </source>
</evidence>
<evidence type="ECO:0000313" key="4">
    <source>
        <dbReference type="Proteomes" id="UP000477980"/>
    </source>
</evidence>
<dbReference type="EMBL" id="VZAH01000029">
    <property type="protein sequence ID" value="MQP13384.1"/>
    <property type="molecule type" value="Genomic_DNA"/>
</dbReference>
<dbReference type="AlphaFoldDB" id="A0A6G1VLG1"/>
<name>A0A6G1VLG1_9BACT</name>
<accession>A0A6G1VLG1</accession>
<protein>
    <submittedName>
        <fullName evidence="3">Uncharacterized protein</fullName>
    </submittedName>
</protein>
<sequence>MTLRKLKMQQRLPKNSQDLVNKSFKNHIILKVIDKSCKQYESRMNTMRFSTTEIFVEVVSMIDDIREQSVDYDFGNAFDNLFCRLREYDSSANNDDAKMAASVSITWVAYLLFLCYDKKDYYDHWAHRLTGNLRSHDINYRQILEDISSKLPEHQHEEIKAYILGYIDNPDKWLSQLIEDTIKYEGMNRKLIQDLEPLFYTGEDQLAHIIAYIKEVKAASSDSATAKITTKYIHEKKISNYEKSFKSSLWKILNEHKLYKTKKDNWNKAINNAMNQ</sequence>
<reference evidence="2" key="3">
    <citation type="submission" date="2022-11" db="EMBL/GenBank/DDBJ databases">
        <title>Genomic repertoires linked with pathogenic potency of arthritogenic Prevotella copri isolated from the gut of rheumatoid arthritis patients.</title>
        <authorList>
            <person name="Nii T."/>
            <person name="Maeda Y."/>
            <person name="Motooka D."/>
            <person name="Naito M."/>
            <person name="Matsumoto Y."/>
            <person name="Ogawa T."/>
            <person name="Oguro-Igashira E."/>
            <person name="Kishikawa T."/>
            <person name="Yamashita M."/>
            <person name="Koizumi S."/>
            <person name="Kurakawa T."/>
            <person name="Okumura R."/>
            <person name="Kayama H."/>
            <person name="Murakami M."/>
            <person name="Sakaguchi T."/>
            <person name="Das B."/>
            <person name="Nakamura S."/>
            <person name="Okada Y."/>
            <person name="Kumanogoh A."/>
            <person name="Takeda K."/>
        </authorList>
    </citation>
    <scope>NUCLEOTIDE SEQUENCE</scope>
    <source>
        <strain evidence="2">F3-75</strain>
    </source>
</reference>
<dbReference type="Proteomes" id="UP000477980">
    <property type="component" value="Unassembled WGS sequence"/>
</dbReference>
<reference evidence="1" key="2">
    <citation type="submission" date="2022-07" db="EMBL/GenBank/DDBJ databases">
        <title>Prevotella copri.</title>
        <authorList>
            <person name="Yang C."/>
        </authorList>
    </citation>
    <scope>NUCLEOTIDE SEQUENCE</scope>
    <source>
        <strain evidence="1">HF2107</strain>
    </source>
</reference>
<proteinExistence type="predicted"/>
<evidence type="ECO:0000313" key="2">
    <source>
        <dbReference type="EMBL" id="MCW4129631.1"/>
    </source>
</evidence>
<dbReference type="Proteomes" id="UP001209344">
    <property type="component" value="Unassembled WGS sequence"/>
</dbReference>
<organism evidence="3 4">
    <name type="scientific">Segatella copri</name>
    <dbReference type="NCBI Taxonomy" id="165179"/>
    <lineage>
        <taxon>Bacteria</taxon>
        <taxon>Pseudomonadati</taxon>
        <taxon>Bacteroidota</taxon>
        <taxon>Bacteroidia</taxon>
        <taxon>Bacteroidales</taxon>
        <taxon>Prevotellaceae</taxon>
        <taxon>Segatella</taxon>
    </lineage>
</organism>
<gene>
    <name evidence="3" type="ORF">F7D25_02920</name>
    <name evidence="1" type="ORF">NNC64_00830</name>
    <name evidence="2" type="ORF">ONT16_15545</name>
</gene>
<comment type="caution">
    <text evidence="3">The sequence shown here is derived from an EMBL/GenBank/DDBJ whole genome shotgun (WGS) entry which is preliminary data.</text>
</comment>